<name>A0ABT0W953_9BACI</name>
<dbReference type="EMBL" id="JAMQCR010000001">
    <property type="protein sequence ID" value="MCM2532844.1"/>
    <property type="molecule type" value="Genomic_DNA"/>
</dbReference>
<proteinExistence type="predicted"/>
<accession>A0ABT0W953</accession>
<feature type="transmembrane region" description="Helical" evidence="1">
    <location>
        <begin position="7"/>
        <end position="27"/>
    </location>
</feature>
<organism evidence="2 3">
    <name type="scientific">Neobacillus pocheonensis</name>
    <dbReference type="NCBI Taxonomy" id="363869"/>
    <lineage>
        <taxon>Bacteria</taxon>
        <taxon>Bacillati</taxon>
        <taxon>Bacillota</taxon>
        <taxon>Bacilli</taxon>
        <taxon>Bacillales</taxon>
        <taxon>Bacillaceae</taxon>
        <taxon>Neobacillus</taxon>
    </lineage>
</organism>
<protein>
    <submittedName>
        <fullName evidence="2">Uncharacterized protein</fullName>
    </submittedName>
</protein>
<keyword evidence="1" id="KW-1133">Transmembrane helix</keyword>
<keyword evidence="1" id="KW-0812">Transmembrane</keyword>
<comment type="caution">
    <text evidence="2">The sequence shown here is derived from an EMBL/GenBank/DDBJ whole genome shotgun (WGS) entry which is preliminary data.</text>
</comment>
<sequence length="90" mass="10611">MMSFFLAHMEIIAVSIAATTFLGIMIIKDLFVAFLPKMMELAYCIAYYPFTRLYRKRTIPVTILEIKNRVDSPIDPNVYYSTLKQLRKFY</sequence>
<keyword evidence="3" id="KW-1185">Reference proteome</keyword>
<evidence type="ECO:0000256" key="1">
    <source>
        <dbReference type="SAM" id="Phobius"/>
    </source>
</evidence>
<evidence type="ECO:0000313" key="3">
    <source>
        <dbReference type="Proteomes" id="UP001523262"/>
    </source>
</evidence>
<dbReference type="Proteomes" id="UP001523262">
    <property type="component" value="Unassembled WGS sequence"/>
</dbReference>
<evidence type="ECO:0000313" key="2">
    <source>
        <dbReference type="EMBL" id="MCM2532844.1"/>
    </source>
</evidence>
<feature type="transmembrane region" description="Helical" evidence="1">
    <location>
        <begin position="33"/>
        <end position="50"/>
    </location>
</feature>
<reference evidence="2 3" key="1">
    <citation type="submission" date="2022-06" db="EMBL/GenBank/DDBJ databases">
        <authorList>
            <person name="Jeon C.O."/>
        </authorList>
    </citation>
    <scope>NUCLEOTIDE SEQUENCE [LARGE SCALE GENOMIC DNA]</scope>
    <source>
        <strain evidence="2 3">KCTC 13943</strain>
    </source>
</reference>
<keyword evidence="1" id="KW-0472">Membrane</keyword>
<gene>
    <name evidence="2" type="ORF">NDK43_11140</name>
</gene>